<organism evidence="2 3">
    <name type="scientific">Conoideocrella luteorostrata</name>
    <dbReference type="NCBI Taxonomy" id="1105319"/>
    <lineage>
        <taxon>Eukaryota</taxon>
        <taxon>Fungi</taxon>
        <taxon>Dikarya</taxon>
        <taxon>Ascomycota</taxon>
        <taxon>Pezizomycotina</taxon>
        <taxon>Sordariomycetes</taxon>
        <taxon>Hypocreomycetidae</taxon>
        <taxon>Hypocreales</taxon>
        <taxon>Clavicipitaceae</taxon>
        <taxon>Conoideocrella</taxon>
    </lineage>
</organism>
<proteinExistence type="predicted"/>
<dbReference type="EMBL" id="JASWJB010000608">
    <property type="protein sequence ID" value="KAK2589598.1"/>
    <property type="molecule type" value="Genomic_DNA"/>
</dbReference>
<dbReference type="Proteomes" id="UP001251528">
    <property type="component" value="Unassembled WGS sequence"/>
</dbReference>
<evidence type="ECO:0000256" key="1">
    <source>
        <dbReference type="SAM" id="MobiDB-lite"/>
    </source>
</evidence>
<gene>
    <name evidence="2" type="ORF">QQS21_012729</name>
</gene>
<evidence type="ECO:0000313" key="3">
    <source>
        <dbReference type="Proteomes" id="UP001251528"/>
    </source>
</evidence>
<sequence length="430" mass="48723">EISETLSDNPKLASVMRYLNLNFAAKISSDLHTPPPDIPNHTSEVAMDHGSGASYSRSQKANKQTPPRDSRLRTLLPRPVERPHQPGSQPLTPNTQTNIKQIGRRAPKRKRDLTQNLKNKPMRDLVLARAAAEALVNELGTKETIIEVQQMLLIERERGSLNVSEPVSTLHWNGNATESEISSESDVLQKLLRMFESNERLQMAANRYWGCQYVDSFNQRKELKKNKSSLGVAFTKSMQKSWVRDLQKEELPEKYEREKMRAKSKSVVKKNSLCVLRTPNKQKILLEIEAKYPNLKADLKDLNEVAMQLFTFTGLPERKLVVETLSESGIRKMSQTSLRELVSFVDSTMPVNFDGIVYTGDTLRYAGPSAQDPQLSNRAGSMPMWMVEQSVALQSLEVIGPKPARESDETQNYINPAFFMMDTEGLYQQV</sequence>
<evidence type="ECO:0000313" key="2">
    <source>
        <dbReference type="EMBL" id="KAK2589598.1"/>
    </source>
</evidence>
<feature type="compositionally biased region" description="Polar residues" evidence="1">
    <location>
        <begin position="53"/>
        <end position="65"/>
    </location>
</feature>
<keyword evidence="3" id="KW-1185">Reference proteome</keyword>
<name>A0AAJ0CAM6_9HYPO</name>
<feature type="compositionally biased region" description="Polar residues" evidence="1">
    <location>
        <begin position="86"/>
        <end position="100"/>
    </location>
</feature>
<reference evidence="2" key="1">
    <citation type="submission" date="2023-06" db="EMBL/GenBank/DDBJ databases">
        <title>Conoideocrella luteorostrata (Hypocreales: Clavicipitaceae), a potential biocontrol fungus for elongate hemlock scale in United States Christmas tree production areas.</title>
        <authorList>
            <person name="Barrett H."/>
            <person name="Lovett B."/>
            <person name="Macias A.M."/>
            <person name="Stajich J.E."/>
            <person name="Kasson M.T."/>
        </authorList>
    </citation>
    <scope>NUCLEOTIDE SEQUENCE</scope>
    <source>
        <strain evidence="2">ARSEF 14590</strain>
    </source>
</reference>
<feature type="non-terminal residue" evidence="2">
    <location>
        <position position="1"/>
    </location>
</feature>
<protein>
    <submittedName>
        <fullName evidence="2">Uncharacterized protein</fullName>
    </submittedName>
</protein>
<feature type="region of interest" description="Disordered" evidence="1">
    <location>
        <begin position="32"/>
        <end position="116"/>
    </location>
</feature>
<accession>A0AAJ0CAM6</accession>
<feature type="compositionally biased region" description="Basic residues" evidence="1">
    <location>
        <begin position="102"/>
        <end position="111"/>
    </location>
</feature>
<dbReference type="AlphaFoldDB" id="A0AAJ0CAM6"/>
<comment type="caution">
    <text evidence="2">The sequence shown here is derived from an EMBL/GenBank/DDBJ whole genome shotgun (WGS) entry which is preliminary data.</text>
</comment>